<dbReference type="STRING" id="180197.SAMN02982919_00568"/>
<dbReference type="InterPro" id="IPR029069">
    <property type="entry name" value="HotDog_dom_sf"/>
</dbReference>
<proteinExistence type="predicted"/>
<name>A0A1H9FJ60_9BURK</name>
<dbReference type="OrthoDB" id="9813282at2"/>
<dbReference type="CDD" id="cd03443">
    <property type="entry name" value="PaaI_thioesterase"/>
    <property type="match status" value="1"/>
</dbReference>
<dbReference type="RefSeq" id="WP_091452385.1">
    <property type="nucleotide sequence ID" value="NZ_FOGD01000001.1"/>
</dbReference>
<feature type="domain" description="Thioesterase" evidence="2">
    <location>
        <begin position="57"/>
        <end position="127"/>
    </location>
</feature>
<evidence type="ECO:0000256" key="1">
    <source>
        <dbReference type="ARBA" id="ARBA00022801"/>
    </source>
</evidence>
<dbReference type="EMBL" id="FOGD01000001">
    <property type="protein sequence ID" value="SEQ37932.1"/>
    <property type="molecule type" value="Genomic_DNA"/>
</dbReference>
<dbReference type="InterPro" id="IPR003736">
    <property type="entry name" value="PAAI_dom"/>
</dbReference>
<dbReference type="SUPFAM" id="SSF54637">
    <property type="entry name" value="Thioesterase/thiol ester dehydrase-isomerase"/>
    <property type="match status" value="1"/>
</dbReference>
<dbReference type="GO" id="GO:0016289">
    <property type="term" value="F:acyl-CoA hydrolase activity"/>
    <property type="evidence" value="ECO:0007669"/>
    <property type="project" value="UniProtKB-ARBA"/>
</dbReference>
<evidence type="ECO:0000259" key="2">
    <source>
        <dbReference type="Pfam" id="PF03061"/>
    </source>
</evidence>
<evidence type="ECO:0000313" key="4">
    <source>
        <dbReference type="Proteomes" id="UP000199766"/>
    </source>
</evidence>
<keyword evidence="4" id="KW-1185">Reference proteome</keyword>
<dbReference type="Proteomes" id="UP000199766">
    <property type="component" value="Unassembled WGS sequence"/>
</dbReference>
<evidence type="ECO:0000313" key="3">
    <source>
        <dbReference type="EMBL" id="SEQ37932.1"/>
    </source>
</evidence>
<gene>
    <name evidence="3" type="ORF">SAMN02982919_00568</name>
</gene>
<sequence>MNPSHPIPASLQTLLSQTPVTDLLGRHIQLLDLQAGTIVVQYQATEQFLNPARQVQGGMLSSMLDDVTAVLVTATLEPGAFCATLSLNTSFLASAKAGALIGKAHFERRGKNICNVRGELWQGDTLVASASAVCMVRRPASA</sequence>
<dbReference type="NCBIfam" id="TIGR00369">
    <property type="entry name" value="unchar_dom_1"/>
    <property type="match status" value="1"/>
</dbReference>
<keyword evidence="1" id="KW-0378">Hydrolase</keyword>
<accession>A0A1H9FJ60</accession>
<dbReference type="Gene3D" id="3.10.129.10">
    <property type="entry name" value="Hotdog Thioesterase"/>
    <property type="match status" value="1"/>
</dbReference>
<reference evidence="3 4" key="1">
    <citation type="submission" date="2016-10" db="EMBL/GenBank/DDBJ databases">
        <authorList>
            <person name="de Groot N.N."/>
        </authorList>
    </citation>
    <scope>NUCLEOTIDE SEQUENCE [LARGE SCALE GENOMIC DNA]</scope>
    <source>
        <strain evidence="3 4">ATCC 35958</strain>
    </source>
</reference>
<dbReference type="Pfam" id="PF03061">
    <property type="entry name" value="4HBT"/>
    <property type="match status" value="1"/>
</dbReference>
<organism evidence="3 4">
    <name type="scientific">Giesbergeria anulus</name>
    <dbReference type="NCBI Taxonomy" id="180197"/>
    <lineage>
        <taxon>Bacteria</taxon>
        <taxon>Pseudomonadati</taxon>
        <taxon>Pseudomonadota</taxon>
        <taxon>Betaproteobacteria</taxon>
        <taxon>Burkholderiales</taxon>
        <taxon>Comamonadaceae</taxon>
        <taxon>Giesbergeria</taxon>
    </lineage>
</organism>
<protein>
    <submittedName>
        <fullName evidence="3">Uncharacterized domain 1-containing protein</fullName>
    </submittedName>
</protein>
<dbReference type="AlphaFoldDB" id="A0A1H9FJ60"/>
<dbReference type="InterPro" id="IPR006683">
    <property type="entry name" value="Thioestr_dom"/>
</dbReference>